<gene>
    <name evidence="2" type="ORF">BJY28_001652</name>
</gene>
<protein>
    <submittedName>
        <fullName evidence="2">Putative acetyltransferase</fullName>
        <ecNumber evidence="2">2.3.1.-</ecNumber>
    </submittedName>
</protein>
<dbReference type="InterPro" id="IPR000182">
    <property type="entry name" value="GNAT_dom"/>
</dbReference>
<dbReference type="SUPFAM" id="SSF55729">
    <property type="entry name" value="Acyl-CoA N-acyltransferases (Nat)"/>
    <property type="match status" value="1"/>
</dbReference>
<keyword evidence="2" id="KW-0808">Transferase</keyword>
<dbReference type="Gene3D" id="3.40.630.30">
    <property type="match status" value="1"/>
</dbReference>
<comment type="caution">
    <text evidence="2">The sequence shown here is derived from an EMBL/GenBank/DDBJ whole genome shotgun (WGS) entry which is preliminary data.</text>
</comment>
<evidence type="ECO:0000313" key="3">
    <source>
        <dbReference type="Proteomes" id="UP000592181"/>
    </source>
</evidence>
<feature type="domain" description="N-acetyltransferase" evidence="1">
    <location>
        <begin position="8"/>
        <end position="157"/>
    </location>
</feature>
<dbReference type="GO" id="GO:0016747">
    <property type="term" value="F:acyltransferase activity, transferring groups other than amino-acyl groups"/>
    <property type="evidence" value="ECO:0007669"/>
    <property type="project" value="InterPro"/>
</dbReference>
<proteinExistence type="predicted"/>
<dbReference type="EMBL" id="JACBZX010000001">
    <property type="protein sequence ID" value="NYG37183.1"/>
    <property type="molecule type" value="Genomic_DNA"/>
</dbReference>
<evidence type="ECO:0000259" key="1">
    <source>
        <dbReference type="PROSITE" id="PS51186"/>
    </source>
</evidence>
<dbReference type="EC" id="2.3.1.-" evidence="2"/>
<dbReference type="CDD" id="cd04301">
    <property type="entry name" value="NAT_SF"/>
    <property type="match status" value="1"/>
</dbReference>
<sequence length="178" mass="19032">MNDLRDRLRLRPEEPADHEAVDTVTDAAFGAVGGPSLERRLVGGLRADGDLVPELTVVAEVDGEVVGHVACSRGTLDGAPSIGLGPISVRPDLQRQGIGAALMSAVIVTADQRGEPVIVLLGDPEYYGFFGFVPASRLGIGSPGPWEDRFFQARPLQAWRPELAGPFRYAAAFDRLED</sequence>
<keyword evidence="2" id="KW-0012">Acyltransferase</keyword>
<reference evidence="2 3" key="1">
    <citation type="submission" date="2020-07" db="EMBL/GenBank/DDBJ databases">
        <title>Sequencing the genomes of 1000 actinobacteria strains.</title>
        <authorList>
            <person name="Klenk H.-P."/>
        </authorList>
    </citation>
    <scope>NUCLEOTIDE SEQUENCE [LARGE SCALE GENOMIC DNA]</scope>
    <source>
        <strain evidence="2 3">DSM 24723</strain>
    </source>
</reference>
<name>A0A852X8U8_9MICO</name>
<dbReference type="RefSeq" id="WP_246313372.1">
    <property type="nucleotide sequence ID" value="NZ_JACBZX010000001.1"/>
</dbReference>
<keyword evidence="3" id="KW-1185">Reference proteome</keyword>
<dbReference type="Pfam" id="PF00583">
    <property type="entry name" value="Acetyltransf_1"/>
    <property type="match status" value="1"/>
</dbReference>
<dbReference type="AlphaFoldDB" id="A0A852X8U8"/>
<accession>A0A852X8U8</accession>
<dbReference type="Proteomes" id="UP000592181">
    <property type="component" value="Unassembled WGS sequence"/>
</dbReference>
<organism evidence="2 3">
    <name type="scientific">Janibacter alkaliphilus</name>
    <dbReference type="NCBI Taxonomy" id="1069963"/>
    <lineage>
        <taxon>Bacteria</taxon>
        <taxon>Bacillati</taxon>
        <taxon>Actinomycetota</taxon>
        <taxon>Actinomycetes</taxon>
        <taxon>Micrococcales</taxon>
        <taxon>Intrasporangiaceae</taxon>
        <taxon>Janibacter</taxon>
    </lineage>
</organism>
<dbReference type="InterPro" id="IPR016181">
    <property type="entry name" value="Acyl_CoA_acyltransferase"/>
</dbReference>
<evidence type="ECO:0000313" key="2">
    <source>
        <dbReference type="EMBL" id="NYG37183.1"/>
    </source>
</evidence>
<dbReference type="PROSITE" id="PS51186">
    <property type="entry name" value="GNAT"/>
    <property type="match status" value="1"/>
</dbReference>